<keyword evidence="2" id="KW-0963">Cytoplasm</keyword>
<dbReference type="RefSeq" id="WP_133867618.1">
    <property type="nucleotide sequence ID" value="NZ_SOAU01000001.1"/>
</dbReference>
<dbReference type="Gene3D" id="2.40.30.10">
    <property type="entry name" value="Translation factors"/>
    <property type="match status" value="1"/>
</dbReference>
<evidence type="ECO:0000313" key="8">
    <source>
        <dbReference type="Proteomes" id="UP000294558"/>
    </source>
</evidence>
<evidence type="ECO:0000256" key="5">
    <source>
        <dbReference type="ARBA" id="ARBA00023134"/>
    </source>
</evidence>
<evidence type="ECO:0000259" key="6">
    <source>
        <dbReference type="PROSITE" id="PS51722"/>
    </source>
</evidence>
<dbReference type="PANTHER" id="PTHR43721:SF22">
    <property type="entry name" value="ELONGATION FACTOR TU, MITOCHONDRIAL"/>
    <property type="match status" value="1"/>
</dbReference>
<comment type="caution">
    <text evidence="7">The sequence shown here is derived from an EMBL/GenBank/DDBJ whole genome shotgun (WGS) entry which is preliminary data.</text>
</comment>
<dbReference type="InterPro" id="IPR015191">
    <property type="entry name" value="SelB_WHD4"/>
</dbReference>
<proteinExistence type="predicted"/>
<evidence type="ECO:0000256" key="4">
    <source>
        <dbReference type="ARBA" id="ARBA00022917"/>
    </source>
</evidence>
<dbReference type="EMBL" id="SOAU01000001">
    <property type="protein sequence ID" value="TDT15137.1"/>
    <property type="molecule type" value="Genomic_DNA"/>
</dbReference>
<dbReference type="InterPro" id="IPR050055">
    <property type="entry name" value="EF-Tu_GTPase"/>
</dbReference>
<dbReference type="InterPro" id="IPR009000">
    <property type="entry name" value="Transl_B-barrel_sf"/>
</dbReference>
<name>A0A4R7HVU2_9ACTN</name>
<dbReference type="CDD" id="cd03696">
    <property type="entry name" value="SelB_II"/>
    <property type="match status" value="1"/>
</dbReference>
<dbReference type="GO" id="GO:0003924">
    <property type="term" value="F:GTPase activity"/>
    <property type="evidence" value="ECO:0007669"/>
    <property type="project" value="InterPro"/>
</dbReference>
<dbReference type="GO" id="GO:0003723">
    <property type="term" value="F:RNA binding"/>
    <property type="evidence" value="ECO:0007669"/>
    <property type="project" value="InterPro"/>
</dbReference>
<keyword evidence="7" id="KW-0251">Elongation factor</keyword>
<dbReference type="GO" id="GO:0003746">
    <property type="term" value="F:translation elongation factor activity"/>
    <property type="evidence" value="ECO:0007669"/>
    <property type="project" value="UniProtKB-KW"/>
</dbReference>
<evidence type="ECO:0000313" key="7">
    <source>
        <dbReference type="EMBL" id="TDT15137.1"/>
    </source>
</evidence>
<evidence type="ECO:0000256" key="1">
    <source>
        <dbReference type="ARBA" id="ARBA00004496"/>
    </source>
</evidence>
<dbReference type="Proteomes" id="UP000294558">
    <property type="component" value="Unassembled WGS sequence"/>
</dbReference>
<dbReference type="InterPro" id="IPR057335">
    <property type="entry name" value="Beta-barrel_SelB"/>
</dbReference>
<dbReference type="Pfam" id="PF25461">
    <property type="entry name" value="Beta-barrel_SelB"/>
    <property type="match status" value="1"/>
</dbReference>
<dbReference type="SUPFAM" id="SSF50465">
    <property type="entry name" value="EF-Tu/eEF-1alpha/eIF2-gamma C-terminal domain"/>
    <property type="match status" value="1"/>
</dbReference>
<feature type="domain" description="Tr-type G" evidence="6">
    <location>
        <begin position="1"/>
        <end position="171"/>
    </location>
</feature>
<dbReference type="InterPro" id="IPR000795">
    <property type="entry name" value="T_Tr_GTP-bd_dom"/>
</dbReference>
<dbReference type="CDD" id="cd04171">
    <property type="entry name" value="SelB"/>
    <property type="match status" value="1"/>
</dbReference>
<dbReference type="InterPro" id="IPR004535">
    <property type="entry name" value="Transl_elong_SelB"/>
</dbReference>
<keyword evidence="5" id="KW-0342">GTP-binding</keyword>
<dbReference type="Pfam" id="PF09107">
    <property type="entry name" value="WHD_3rd_SelB"/>
    <property type="match status" value="1"/>
</dbReference>
<keyword evidence="4" id="KW-0648">Protein biosynthesis</keyword>
<evidence type="ECO:0000256" key="3">
    <source>
        <dbReference type="ARBA" id="ARBA00022741"/>
    </source>
</evidence>
<dbReference type="Gene3D" id="3.40.50.300">
    <property type="entry name" value="P-loop containing nucleotide triphosphate hydrolases"/>
    <property type="match status" value="1"/>
</dbReference>
<keyword evidence="8" id="KW-1185">Reference proteome</keyword>
<sequence length="573" mass="61260">MRVVATAGHVDHGKSSLVLALTGTDPDRFEEEKRRGLTIDLGFAHTELPSGAGVSFVDVPGHVRFLRNMLAGVGGVDACLFVVAATEGWKPQSEEHLRILELLGLRHGVIALTKKGLVDDEWLEIATLEVADHVGGTFLDGAPIVAVDSLGGDGLDELRAELDTLVAATPESEDRDRPRLWIDRVFAAKGAGTVVTGTLTGGRLHQDDIVAIEPGGHEARIRSIQTLGTNVERIGAGNRVALNLNGVGHDEIGRGDAVITPGRWRTTDRFDASLDVLAALDHEVSRRGAYAAYIGSRELPVKVRVLGSEALSPGTTGAVRLFLPVELPLLPGDRFVLRESGRDETVGGGEVLDIDPQLRASKAAPDRSIDRVVGERGWVDVDELELLTGERVEPTVGRWVTTPDELAATGDRLLALVDDAGEVGLDLSTLSEPERAVLECHDEIEVDGALARRAGQIDPFADHPLAADVLAGGFTPDVPADADRNVIRELTRRGILVEREKVVFHSDTIDAAALVAAELLAADPDGFTVAQFRDRTGASRKFALPLVAELDARGITRRRDDLRIAGPRLPPVG</sequence>
<keyword evidence="3" id="KW-0547">Nucleotide-binding</keyword>
<dbReference type="NCBIfam" id="TIGR00475">
    <property type="entry name" value="selB"/>
    <property type="match status" value="1"/>
</dbReference>
<reference evidence="7 8" key="1">
    <citation type="submission" date="2019-03" db="EMBL/GenBank/DDBJ databases">
        <title>Sequencing the genomes of 1000 actinobacteria strains.</title>
        <authorList>
            <person name="Klenk H.-P."/>
        </authorList>
    </citation>
    <scope>NUCLEOTIDE SEQUENCE [LARGE SCALE GENOMIC DNA]</scope>
    <source>
        <strain evidence="7 8">DSM 18936</strain>
    </source>
</reference>
<protein>
    <submittedName>
        <fullName evidence="7">Selenocysteine-specific elongation factor</fullName>
    </submittedName>
</protein>
<dbReference type="GO" id="GO:0005525">
    <property type="term" value="F:GTP binding"/>
    <property type="evidence" value="ECO:0007669"/>
    <property type="project" value="UniProtKB-KW"/>
</dbReference>
<dbReference type="InterPro" id="IPR009001">
    <property type="entry name" value="Transl_elong_EF1A/Init_IF2_C"/>
</dbReference>
<evidence type="ECO:0000256" key="2">
    <source>
        <dbReference type="ARBA" id="ARBA00022490"/>
    </source>
</evidence>
<dbReference type="SUPFAM" id="SSF46785">
    <property type="entry name" value="Winged helix' DNA-binding domain"/>
    <property type="match status" value="1"/>
</dbReference>
<dbReference type="InterPro" id="IPR036390">
    <property type="entry name" value="WH_DNA-bd_sf"/>
</dbReference>
<dbReference type="PROSITE" id="PS51722">
    <property type="entry name" value="G_TR_2"/>
    <property type="match status" value="1"/>
</dbReference>
<dbReference type="PANTHER" id="PTHR43721">
    <property type="entry name" value="ELONGATION FACTOR TU-RELATED"/>
    <property type="match status" value="1"/>
</dbReference>
<gene>
    <name evidence="7" type="ORF">BDK89_0699</name>
</gene>
<comment type="subcellular location">
    <subcellularLocation>
        <location evidence="1">Cytoplasm</location>
    </subcellularLocation>
</comment>
<dbReference type="InterPro" id="IPR027417">
    <property type="entry name" value="P-loop_NTPase"/>
</dbReference>
<dbReference type="GO" id="GO:0005829">
    <property type="term" value="C:cytosol"/>
    <property type="evidence" value="ECO:0007669"/>
    <property type="project" value="TreeGrafter"/>
</dbReference>
<dbReference type="OrthoDB" id="9803139at2"/>
<dbReference type="InterPro" id="IPR036388">
    <property type="entry name" value="WH-like_DNA-bd_sf"/>
</dbReference>
<accession>A0A4R7HVU2</accession>
<organism evidence="7 8">
    <name type="scientific">Ilumatobacter fluminis</name>
    <dbReference type="NCBI Taxonomy" id="467091"/>
    <lineage>
        <taxon>Bacteria</taxon>
        <taxon>Bacillati</taxon>
        <taxon>Actinomycetota</taxon>
        <taxon>Acidimicrobiia</taxon>
        <taxon>Acidimicrobiales</taxon>
        <taxon>Ilumatobacteraceae</taxon>
        <taxon>Ilumatobacter</taxon>
    </lineage>
</organism>
<dbReference type="Pfam" id="PF00009">
    <property type="entry name" value="GTP_EFTU"/>
    <property type="match status" value="1"/>
</dbReference>
<dbReference type="SUPFAM" id="SSF50447">
    <property type="entry name" value="Translation proteins"/>
    <property type="match status" value="1"/>
</dbReference>
<dbReference type="AlphaFoldDB" id="A0A4R7HVU2"/>
<dbReference type="GO" id="GO:0001514">
    <property type="term" value="P:selenocysteine incorporation"/>
    <property type="evidence" value="ECO:0007669"/>
    <property type="project" value="InterPro"/>
</dbReference>
<dbReference type="SUPFAM" id="SSF52540">
    <property type="entry name" value="P-loop containing nucleoside triphosphate hydrolases"/>
    <property type="match status" value="1"/>
</dbReference>
<dbReference type="Gene3D" id="1.10.10.10">
    <property type="entry name" value="Winged helix-like DNA-binding domain superfamily/Winged helix DNA-binding domain"/>
    <property type="match status" value="1"/>
</dbReference>